<dbReference type="InterPro" id="IPR006186">
    <property type="entry name" value="Ser/Thr-sp_prot-phosphatase"/>
</dbReference>
<dbReference type="PRINTS" id="PR00114">
    <property type="entry name" value="STPHPHTASE"/>
</dbReference>
<evidence type="ECO:0000256" key="7">
    <source>
        <dbReference type="ARBA" id="ARBA00048336"/>
    </source>
</evidence>
<evidence type="ECO:0000256" key="1">
    <source>
        <dbReference type="ARBA" id="ARBA00001936"/>
    </source>
</evidence>
<name>A0A914DKS8_9BILA</name>
<dbReference type="Pfam" id="PF00149">
    <property type="entry name" value="Metallophos"/>
    <property type="match status" value="1"/>
</dbReference>
<evidence type="ECO:0000256" key="3">
    <source>
        <dbReference type="ARBA" id="ARBA00022801"/>
    </source>
</evidence>
<evidence type="ECO:0000256" key="4">
    <source>
        <dbReference type="ARBA" id="ARBA00022912"/>
    </source>
</evidence>
<feature type="domain" description="Serine/threonine specific protein phosphatases" evidence="9">
    <location>
        <begin position="113"/>
        <end position="118"/>
    </location>
</feature>
<keyword evidence="5" id="KW-0464">Manganese</keyword>
<protein>
    <recommendedName>
        <fullName evidence="8">Serine/threonine-protein phosphatase</fullName>
        <ecNumber evidence="8">3.1.3.16</ecNumber>
    </recommendedName>
</protein>
<dbReference type="SMART" id="SM00156">
    <property type="entry name" value="PP2Ac"/>
    <property type="match status" value="1"/>
</dbReference>
<reference evidence="11" key="1">
    <citation type="submission" date="2022-11" db="UniProtKB">
        <authorList>
            <consortium name="WormBaseParasite"/>
        </authorList>
    </citation>
    <scope>IDENTIFICATION</scope>
</reference>
<evidence type="ECO:0000313" key="11">
    <source>
        <dbReference type="WBParaSite" id="ACRNAN_scaffold2758.g32755.t1"/>
    </source>
</evidence>
<keyword evidence="4" id="KW-0904">Protein phosphatase</keyword>
<dbReference type="GO" id="GO:0046872">
    <property type="term" value="F:metal ion binding"/>
    <property type="evidence" value="ECO:0007669"/>
    <property type="project" value="UniProtKB-KW"/>
</dbReference>
<dbReference type="GO" id="GO:0005634">
    <property type="term" value="C:nucleus"/>
    <property type="evidence" value="ECO:0007669"/>
    <property type="project" value="TreeGrafter"/>
</dbReference>
<sequence>MVFDKIAFLRKHLQYEEDHMEYEPKELQEMTAAAKEVFKEEKMLIRIKAPIKIFGDIHGQYRDMHQIFATAGRPDKTHYLFLGDYVDRGPHQLETICCLLAWKICYPYQFHMLRGNHETRNINRNYGFWDDLHQRFEVNEAIMLWNEFNALFDWMPVAALINNQILCMHGGVGPTLNSLDQITQIHRPLSDISKYPVAQDLLWADPCLGLSGFTRNTLRGVSYFFGEDVVNDVCKKLNLKLIVRAHQMMPNGHGFFCRRKLVTIFSAPNYYFPDQINMAAIMTLQANLAAGFTLFNPTKNFEEGENEFRQLFNENASTGWGYASRKNLKEPSAMDASTSMTRTC</sequence>
<accession>A0A914DKS8</accession>
<evidence type="ECO:0000256" key="8">
    <source>
        <dbReference type="RuleBase" id="RU004273"/>
    </source>
</evidence>
<evidence type="ECO:0000259" key="9">
    <source>
        <dbReference type="PROSITE" id="PS00125"/>
    </source>
</evidence>
<dbReference type="PANTHER" id="PTHR11668:SF300">
    <property type="entry name" value="SERINE_THREONINE-PROTEIN PHOSPHATASE"/>
    <property type="match status" value="1"/>
</dbReference>
<dbReference type="InterPro" id="IPR029052">
    <property type="entry name" value="Metallo-depent_PP-like"/>
</dbReference>
<evidence type="ECO:0000313" key="10">
    <source>
        <dbReference type="Proteomes" id="UP000887540"/>
    </source>
</evidence>
<dbReference type="Gene3D" id="3.60.21.10">
    <property type="match status" value="1"/>
</dbReference>
<dbReference type="PANTHER" id="PTHR11668">
    <property type="entry name" value="SERINE/THREONINE PROTEIN PHOSPHATASE"/>
    <property type="match status" value="1"/>
</dbReference>
<comment type="catalytic activity">
    <reaction evidence="7 8">
        <text>O-phospho-L-threonyl-[protein] + H2O = L-threonyl-[protein] + phosphate</text>
        <dbReference type="Rhea" id="RHEA:47004"/>
        <dbReference type="Rhea" id="RHEA-COMP:11060"/>
        <dbReference type="Rhea" id="RHEA-COMP:11605"/>
        <dbReference type="ChEBI" id="CHEBI:15377"/>
        <dbReference type="ChEBI" id="CHEBI:30013"/>
        <dbReference type="ChEBI" id="CHEBI:43474"/>
        <dbReference type="ChEBI" id="CHEBI:61977"/>
        <dbReference type="EC" id="3.1.3.16"/>
    </reaction>
</comment>
<keyword evidence="10" id="KW-1185">Reference proteome</keyword>
<dbReference type="InterPro" id="IPR050341">
    <property type="entry name" value="PP1_catalytic_subunit"/>
</dbReference>
<evidence type="ECO:0000256" key="6">
    <source>
        <dbReference type="ARBA" id="ARBA00047761"/>
    </source>
</evidence>
<dbReference type="GO" id="GO:0005737">
    <property type="term" value="C:cytoplasm"/>
    <property type="evidence" value="ECO:0007669"/>
    <property type="project" value="TreeGrafter"/>
</dbReference>
<evidence type="ECO:0000256" key="2">
    <source>
        <dbReference type="ARBA" id="ARBA00022723"/>
    </source>
</evidence>
<evidence type="ECO:0000256" key="5">
    <source>
        <dbReference type="ARBA" id="ARBA00023211"/>
    </source>
</evidence>
<comment type="similarity">
    <text evidence="8">Belongs to the PPP phosphatase family.</text>
</comment>
<dbReference type="EC" id="3.1.3.16" evidence="8"/>
<dbReference type="GO" id="GO:0004722">
    <property type="term" value="F:protein serine/threonine phosphatase activity"/>
    <property type="evidence" value="ECO:0007669"/>
    <property type="project" value="UniProtKB-EC"/>
</dbReference>
<comment type="cofactor">
    <cofactor evidence="1">
        <name>Mn(2+)</name>
        <dbReference type="ChEBI" id="CHEBI:29035"/>
    </cofactor>
</comment>
<organism evidence="10 11">
    <name type="scientific">Acrobeloides nanus</name>
    <dbReference type="NCBI Taxonomy" id="290746"/>
    <lineage>
        <taxon>Eukaryota</taxon>
        <taxon>Metazoa</taxon>
        <taxon>Ecdysozoa</taxon>
        <taxon>Nematoda</taxon>
        <taxon>Chromadorea</taxon>
        <taxon>Rhabditida</taxon>
        <taxon>Tylenchina</taxon>
        <taxon>Cephalobomorpha</taxon>
        <taxon>Cephaloboidea</taxon>
        <taxon>Cephalobidae</taxon>
        <taxon>Acrobeloides</taxon>
    </lineage>
</organism>
<dbReference type="AlphaFoldDB" id="A0A914DKS8"/>
<keyword evidence="2" id="KW-0479">Metal-binding</keyword>
<dbReference type="PROSITE" id="PS00125">
    <property type="entry name" value="SER_THR_PHOSPHATASE"/>
    <property type="match status" value="1"/>
</dbReference>
<dbReference type="SUPFAM" id="SSF56300">
    <property type="entry name" value="Metallo-dependent phosphatases"/>
    <property type="match status" value="1"/>
</dbReference>
<dbReference type="Proteomes" id="UP000887540">
    <property type="component" value="Unplaced"/>
</dbReference>
<dbReference type="InterPro" id="IPR004843">
    <property type="entry name" value="Calcineurin-like_PHP"/>
</dbReference>
<proteinExistence type="inferred from homology"/>
<dbReference type="WBParaSite" id="ACRNAN_scaffold2758.g32755.t1">
    <property type="protein sequence ID" value="ACRNAN_scaffold2758.g32755.t1"/>
    <property type="gene ID" value="ACRNAN_scaffold2758.g32755"/>
</dbReference>
<comment type="catalytic activity">
    <reaction evidence="6">
        <text>O-phospho-L-seryl-[protein] + H2O = L-seryl-[protein] + phosphate</text>
        <dbReference type="Rhea" id="RHEA:20629"/>
        <dbReference type="Rhea" id="RHEA-COMP:9863"/>
        <dbReference type="Rhea" id="RHEA-COMP:11604"/>
        <dbReference type="ChEBI" id="CHEBI:15377"/>
        <dbReference type="ChEBI" id="CHEBI:29999"/>
        <dbReference type="ChEBI" id="CHEBI:43474"/>
        <dbReference type="ChEBI" id="CHEBI:83421"/>
        <dbReference type="EC" id="3.1.3.16"/>
    </reaction>
</comment>
<keyword evidence="3 8" id="KW-0378">Hydrolase</keyword>